<dbReference type="OrthoDB" id="5198202at2"/>
<keyword evidence="4 5" id="KW-0472">Membrane</keyword>
<keyword evidence="3 5" id="KW-1133">Transmembrane helix</keyword>
<evidence type="ECO:0000256" key="5">
    <source>
        <dbReference type="SAM" id="Phobius"/>
    </source>
</evidence>
<name>A0A126ZX64_9MICC</name>
<evidence type="ECO:0000259" key="6">
    <source>
        <dbReference type="Pfam" id="PF13515"/>
    </source>
</evidence>
<accession>A0A126ZX64</accession>
<dbReference type="Pfam" id="PF13515">
    <property type="entry name" value="FUSC_2"/>
    <property type="match status" value="1"/>
</dbReference>
<evidence type="ECO:0000256" key="2">
    <source>
        <dbReference type="ARBA" id="ARBA00022692"/>
    </source>
</evidence>
<dbReference type="GO" id="GO:0016020">
    <property type="term" value="C:membrane"/>
    <property type="evidence" value="ECO:0007669"/>
    <property type="project" value="UniProtKB-SubCell"/>
</dbReference>
<dbReference type="Proteomes" id="UP000070134">
    <property type="component" value="Chromosome"/>
</dbReference>
<evidence type="ECO:0000256" key="3">
    <source>
        <dbReference type="ARBA" id="ARBA00022989"/>
    </source>
</evidence>
<evidence type="ECO:0000313" key="8">
    <source>
        <dbReference type="Proteomes" id="UP000070134"/>
    </source>
</evidence>
<sequence length="381" mass="40960">MDTKGAPAAARAWSIARDYLKDLQSSGTVRVRRSLMPAVGMTLGAVLAYFIAEYVLGHTAPIFAATSALVSLGFGRDLTVRKVLEVAVGCTLGIAVGDLLMHLLGAGLWQAGVILFISILLARFIDRGVILATQLGVQSLFVVLLPPASGGPFTRSLDAIVGGLMALAITALFPRDPRVQPRRDLRELVDAFSTMLRECAGALAEADSTQAWHALVRGRGSQGKVDAIRASLVASSEVARLAPAYRRHRAELEEIETAVEYLDLALRNGRVVARRLASVINNAALAEGAAESIAQLLEDTADALEDVARGLIAERQEERSAQMRSARLALSEIAARVHPRKLRVERLEGEALVILLRPMVIDLLEATGYDRQEAVALLPRL</sequence>
<evidence type="ECO:0000256" key="1">
    <source>
        <dbReference type="ARBA" id="ARBA00004141"/>
    </source>
</evidence>
<gene>
    <name evidence="7" type="ORF">SA2016_0294</name>
</gene>
<dbReference type="EMBL" id="CP014518">
    <property type="protein sequence ID" value="AMM30995.1"/>
    <property type="molecule type" value="Genomic_DNA"/>
</dbReference>
<dbReference type="KEGG" id="satk:SA2016_0294"/>
<keyword evidence="2 5" id="KW-0812">Transmembrane</keyword>
<keyword evidence="8" id="KW-1185">Reference proteome</keyword>
<dbReference type="InterPro" id="IPR049453">
    <property type="entry name" value="Memb_transporter_dom"/>
</dbReference>
<reference evidence="7 8" key="1">
    <citation type="submission" date="2016-02" db="EMBL/GenBank/DDBJ databases">
        <title>Complete genome of Sinomonas atrocyanea KCTC 3377.</title>
        <authorList>
            <person name="Kim K.M."/>
        </authorList>
    </citation>
    <scope>NUCLEOTIDE SEQUENCE [LARGE SCALE GENOMIC DNA]</scope>
    <source>
        <strain evidence="7 8">KCTC 3377</strain>
    </source>
</reference>
<dbReference type="STRING" id="37927.SA2016_0294"/>
<feature type="transmembrane region" description="Helical" evidence="5">
    <location>
        <begin position="106"/>
        <end position="122"/>
    </location>
</feature>
<evidence type="ECO:0000256" key="4">
    <source>
        <dbReference type="ARBA" id="ARBA00023136"/>
    </source>
</evidence>
<comment type="subcellular location">
    <subcellularLocation>
        <location evidence="1">Membrane</location>
        <topology evidence="1">Multi-pass membrane protein</topology>
    </subcellularLocation>
</comment>
<feature type="transmembrane region" description="Helical" evidence="5">
    <location>
        <begin position="34"/>
        <end position="52"/>
    </location>
</feature>
<dbReference type="RefSeq" id="WP_066494562.1">
    <property type="nucleotide sequence ID" value="NZ_BJMO01000007.1"/>
</dbReference>
<proteinExistence type="predicted"/>
<feature type="transmembrane region" description="Helical" evidence="5">
    <location>
        <begin position="129"/>
        <end position="147"/>
    </location>
</feature>
<dbReference type="AlphaFoldDB" id="A0A126ZX64"/>
<protein>
    <submittedName>
        <fullName evidence="7">Fusaric acid resistance protein</fullName>
    </submittedName>
</protein>
<dbReference type="PATRIC" id="fig|37927.3.peg.300"/>
<organism evidence="7 8">
    <name type="scientific">Sinomonas atrocyanea</name>
    <dbReference type="NCBI Taxonomy" id="37927"/>
    <lineage>
        <taxon>Bacteria</taxon>
        <taxon>Bacillati</taxon>
        <taxon>Actinomycetota</taxon>
        <taxon>Actinomycetes</taxon>
        <taxon>Micrococcales</taxon>
        <taxon>Micrococcaceae</taxon>
        <taxon>Sinomonas</taxon>
    </lineage>
</organism>
<evidence type="ECO:0000313" key="7">
    <source>
        <dbReference type="EMBL" id="AMM30995.1"/>
    </source>
</evidence>
<feature type="domain" description="Integral membrane bound transporter" evidence="6">
    <location>
        <begin position="47"/>
        <end position="169"/>
    </location>
</feature>